<dbReference type="STRING" id="350054.Mflv_3231"/>
<gene>
    <name evidence="2" type="ordered locus">Mflv_3231</name>
</gene>
<dbReference type="KEGG" id="mgi:Mflv_3231"/>
<protein>
    <submittedName>
        <fullName evidence="2">Bifunctional deaminase-reductase domain protein</fullName>
    </submittedName>
</protein>
<evidence type="ECO:0000313" key="2">
    <source>
        <dbReference type="EMBL" id="ABP45708.1"/>
    </source>
</evidence>
<dbReference type="InterPro" id="IPR002734">
    <property type="entry name" value="RibDG_C"/>
</dbReference>
<dbReference type="PANTHER" id="PTHR38011">
    <property type="entry name" value="DIHYDROFOLATE REDUCTASE FAMILY PROTEIN (AFU_ORTHOLOGUE AFUA_8G06820)"/>
    <property type="match status" value="1"/>
</dbReference>
<dbReference type="GO" id="GO:0008703">
    <property type="term" value="F:5-amino-6-(5-phosphoribosylamino)uracil reductase activity"/>
    <property type="evidence" value="ECO:0007669"/>
    <property type="project" value="InterPro"/>
</dbReference>
<dbReference type="InterPro" id="IPR024072">
    <property type="entry name" value="DHFR-like_dom_sf"/>
</dbReference>
<dbReference type="PANTHER" id="PTHR38011:SF11">
    <property type="entry name" value="2,5-DIAMINO-6-RIBOSYLAMINO-4(3H)-PYRIMIDINONE 5'-PHOSPHATE REDUCTASE"/>
    <property type="match status" value="1"/>
</dbReference>
<dbReference type="Pfam" id="PF01872">
    <property type="entry name" value="RibD_C"/>
    <property type="match status" value="1"/>
</dbReference>
<feature type="domain" description="Bacterial bifunctional deaminase-reductase C-terminal" evidence="1">
    <location>
        <begin position="14"/>
        <end position="190"/>
    </location>
</feature>
<dbReference type="HOGENOM" id="CLU_043966_1_3_11"/>
<accession>A4TAQ0</accession>
<dbReference type="EMBL" id="CP000656">
    <property type="protein sequence ID" value="ABP45708.1"/>
    <property type="molecule type" value="Genomic_DNA"/>
</dbReference>
<dbReference type="Gene3D" id="3.40.430.10">
    <property type="entry name" value="Dihydrofolate Reductase, subunit A"/>
    <property type="match status" value="1"/>
</dbReference>
<evidence type="ECO:0000259" key="1">
    <source>
        <dbReference type="Pfam" id="PF01872"/>
    </source>
</evidence>
<name>A4TAQ0_MYCGI</name>
<organism evidence="2">
    <name type="scientific">Mycolicibacterium gilvum (strain PYR-GCK)</name>
    <name type="common">Mycobacterium gilvum (strain PYR-GCK)</name>
    <dbReference type="NCBI Taxonomy" id="350054"/>
    <lineage>
        <taxon>Bacteria</taxon>
        <taxon>Bacillati</taxon>
        <taxon>Actinomycetota</taxon>
        <taxon>Actinomycetes</taxon>
        <taxon>Mycobacteriales</taxon>
        <taxon>Mycobacteriaceae</taxon>
        <taxon>Mycolicibacterium</taxon>
    </lineage>
</organism>
<dbReference type="InterPro" id="IPR050765">
    <property type="entry name" value="Riboflavin_Biosynth_HTPR"/>
</dbReference>
<dbReference type="SUPFAM" id="SSF53597">
    <property type="entry name" value="Dihydrofolate reductase-like"/>
    <property type="match status" value="1"/>
</dbReference>
<reference evidence="2" key="2">
    <citation type="journal article" date="2013" name="PLoS ONE">
        <title>A Gene Expression Study of the Activities of Aromatic Ring-Cleavage Dioxygenases in Mycobacterium gilvum PYR-GCK to Changes in Salinity and pH during Pyrene Degradation.</title>
        <authorList>
            <person name="Badejo A.C."/>
            <person name="Badejo A.O."/>
            <person name="Shin K.H."/>
            <person name="Chai Y.G."/>
        </authorList>
    </citation>
    <scope>NUCLEOTIDE SEQUENCE [LARGE SCALE GENOMIC DNA]</scope>
    <source>
        <strain evidence="2">PYR-GCK</strain>
    </source>
</reference>
<dbReference type="eggNOG" id="COG0262">
    <property type="taxonomic scope" value="Bacteria"/>
</dbReference>
<proteinExistence type="predicted"/>
<dbReference type="GO" id="GO:0009231">
    <property type="term" value="P:riboflavin biosynthetic process"/>
    <property type="evidence" value="ECO:0007669"/>
    <property type="project" value="InterPro"/>
</dbReference>
<sequence length="199" mass="22363">MSAARRGSLKSMGKLIYGFNVSVDGYIADARGSIDWSDPNDEVHQYWNDFERDTALAFYGRRLYDLMSDYWPTADEDPDATPLIVDFARIWRDMPKVVFSRTLESVDWNSRLERGDPVEVVTKLKAETDGQLEVAGATLAAPIVQAGLVDEYRIVVSPVAVGGGLPFFPNLPSWISLRLLENRTFPGGTVLLRYEARRD</sequence>
<dbReference type="AlphaFoldDB" id="A4TAQ0"/>
<reference evidence="2" key="1">
    <citation type="submission" date="2007-04" db="EMBL/GenBank/DDBJ databases">
        <authorList>
            <consortium name="US DOE Joint Genome Institute"/>
            <person name="Copeland A."/>
            <person name="Lucas S."/>
            <person name="Lapidus A."/>
            <person name="Barry K."/>
            <person name="Detter J.C."/>
            <person name="Glavina del Rio T."/>
            <person name="Hammon N."/>
            <person name="Israni S."/>
            <person name="Dalin E."/>
            <person name="Tice H."/>
            <person name="Pitluck S."/>
            <person name="Chain P."/>
            <person name="Malfatti S."/>
            <person name="Shin M."/>
            <person name="Vergez L."/>
            <person name="Schmutz J."/>
            <person name="Larimer F."/>
            <person name="Land M."/>
            <person name="Hauser L."/>
            <person name="Kyrpides N."/>
            <person name="Mikhailova N."/>
            <person name="Miller C."/>
            <person name="Richardson P."/>
        </authorList>
    </citation>
    <scope>NUCLEOTIDE SEQUENCE</scope>
    <source>
        <strain evidence="2">PYR-GCK</strain>
    </source>
</reference>